<dbReference type="EMBL" id="JAWDGP010006684">
    <property type="protein sequence ID" value="KAK3736825.1"/>
    <property type="molecule type" value="Genomic_DNA"/>
</dbReference>
<reference evidence="1" key="1">
    <citation type="journal article" date="2023" name="G3 (Bethesda)">
        <title>A reference genome for the long-term kleptoplast-retaining sea slug Elysia crispata morphotype clarki.</title>
        <authorList>
            <person name="Eastman K.E."/>
            <person name="Pendleton A.L."/>
            <person name="Shaikh M.A."/>
            <person name="Suttiyut T."/>
            <person name="Ogas R."/>
            <person name="Tomko P."/>
            <person name="Gavelis G."/>
            <person name="Widhalm J.R."/>
            <person name="Wisecaver J.H."/>
        </authorList>
    </citation>
    <scope>NUCLEOTIDE SEQUENCE</scope>
    <source>
        <strain evidence="1">ECLA1</strain>
    </source>
</reference>
<sequence>MHDRVLESRTNRGLAADLRGSVIVCGSVTQPGLKFSVRQGSRNLTCCQVEQLAPNNKSSTIEEHRLRCHTITCHMCNRCYMYDADHRSFLCTKDLV</sequence>
<evidence type="ECO:0000313" key="1">
    <source>
        <dbReference type="EMBL" id="KAK3736825.1"/>
    </source>
</evidence>
<protein>
    <submittedName>
        <fullName evidence="1">Uncharacterized protein</fullName>
    </submittedName>
</protein>
<gene>
    <name evidence="1" type="ORF">RRG08_000576</name>
</gene>
<organism evidence="1 2">
    <name type="scientific">Elysia crispata</name>
    <name type="common">lettuce slug</name>
    <dbReference type="NCBI Taxonomy" id="231223"/>
    <lineage>
        <taxon>Eukaryota</taxon>
        <taxon>Metazoa</taxon>
        <taxon>Spiralia</taxon>
        <taxon>Lophotrochozoa</taxon>
        <taxon>Mollusca</taxon>
        <taxon>Gastropoda</taxon>
        <taxon>Heterobranchia</taxon>
        <taxon>Euthyneura</taxon>
        <taxon>Panpulmonata</taxon>
        <taxon>Sacoglossa</taxon>
        <taxon>Placobranchoidea</taxon>
        <taxon>Plakobranchidae</taxon>
        <taxon>Elysia</taxon>
    </lineage>
</organism>
<proteinExistence type="predicted"/>
<dbReference type="Proteomes" id="UP001283361">
    <property type="component" value="Unassembled WGS sequence"/>
</dbReference>
<keyword evidence="2" id="KW-1185">Reference proteome</keyword>
<comment type="caution">
    <text evidence="1">The sequence shown here is derived from an EMBL/GenBank/DDBJ whole genome shotgun (WGS) entry which is preliminary data.</text>
</comment>
<name>A0AAE0Y8Q6_9GAST</name>
<evidence type="ECO:0000313" key="2">
    <source>
        <dbReference type="Proteomes" id="UP001283361"/>
    </source>
</evidence>
<dbReference type="AlphaFoldDB" id="A0AAE0Y8Q6"/>
<accession>A0AAE0Y8Q6</accession>